<proteinExistence type="predicted"/>
<sequence length="276" mass="30597">MISVLFSTLPFLIKKSPRFLGLIISFISFMLALFVLLGCTKSKHAYSNVYLFELSFNQSSPLLKNMQTDTMNSTQMDTTVRTSYMGSCITFNASSSNSEMKCGYTDSILSKYSSELPEFSLYNEATNSTTEEMNLVDFSSSLQKNKSLVSNVTAGGFVPLVIFLIVEIIGMAVNAASVGLRFTKFSVLTYIIAAAIGFSSWILSIATLSWIEAQRNTIQSMVHYMSLGLLKGSINGRLSGIEWATFFMTLLQGLIGGFFCWKEAHKEAKDEKRQVV</sequence>
<keyword evidence="1" id="KW-0472">Membrane</keyword>
<dbReference type="AlphaFoldDB" id="A0A7D9H0K4"/>
<reference evidence="2 3" key="1">
    <citation type="submission" date="2019-07" db="EMBL/GenBank/DDBJ databases">
        <authorList>
            <person name="Friedrich A."/>
            <person name="Schacherer J."/>
        </authorList>
    </citation>
    <scope>NUCLEOTIDE SEQUENCE [LARGE SCALE GENOMIC DNA]</scope>
</reference>
<feature type="transmembrane region" description="Helical" evidence="1">
    <location>
        <begin position="185"/>
        <end position="211"/>
    </location>
</feature>
<evidence type="ECO:0000256" key="1">
    <source>
        <dbReference type="SAM" id="Phobius"/>
    </source>
</evidence>
<gene>
    <name evidence="2" type="ORF">DEBR0S3_17326G</name>
</gene>
<evidence type="ECO:0000313" key="2">
    <source>
        <dbReference type="EMBL" id="VUG18682.1"/>
    </source>
</evidence>
<dbReference type="PANTHER" id="PTHR28092">
    <property type="entry name" value="FACTOR-INDUCED GENE 1 PROTEIN"/>
    <property type="match status" value="1"/>
</dbReference>
<dbReference type="InterPro" id="IPR033481">
    <property type="entry name" value="Dni1/Fig1"/>
</dbReference>
<keyword evidence="1" id="KW-1133">Transmembrane helix</keyword>
<name>A0A7D9H0K4_DEKBR</name>
<dbReference type="PANTHER" id="PTHR28092:SF1">
    <property type="entry name" value="FACTOR-INDUCED GENE 1 PROTEIN"/>
    <property type="match status" value="1"/>
</dbReference>
<keyword evidence="1" id="KW-0812">Transmembrane</keyword>
<dbReference type="Pfam" id="PF12351">
    <property type="entry name" value="Fig1"/>
    <property type="match status" value="1"/>
</dbReference>
<dbReference type="EMBL" id="CABFWN010000003">
    <property type="protein sequence ID" value="VUG18682.1"/>
    <property type="molecule type" value="Genomic_DNA"/>
</dbReference>
<protein>
    <submittedName>
        <fullName evidence="2">DEBR0S3_17326g1_1</fullName>
    </submittedName>
</protein>
<feature type="transmembrane region" description="Helical" evidence="1">
    <location>
        <begin position="148"/>
        <end position="173"/>
    </location>
</feature>
<keyword evidence="3" id="KW-1185">Reference proteome</keyword>
<accession>A0A7D9H0K4</accession>
<dbReference type="GO" id="GO:0016020">
    <property type="term" value="C:membrane"/>
    <property type="evidence" value="ECO:0007669"/>
    <property type="project" value="InterPro"/>
</dbReference>
<organism evidence="2 3">
    <name type="scientific">Dekkera bruxellensis</name>
    <name type="common">Brettanomyces custersii</name>
    <dbReference type="NCBI Taxonomy" id="5007"/>
    <lineage>
        <taxon>Eukaryota</taxon>
        <taxon>Fungi</taxon>
        <taxon>Dikarya</taxon>
        <taxon>Ascomycota</taxon>
        <taxon>Saccharomycotina</taxon>
        <taxon>Pichiomycetes</taxon>
        <taxon>Pichiales</taxon>
        <taxon>Pichiaceae</taxon>
        <taxon>Brettanomyces</taxon>
    </lineage>
</organism>
<evidence type="ECO:0000313" key="3">
    <source>
        <dbReference type="Proteomes" id="UP000478008"/>
    </source>
</evidence>
<dbReference type="Proteomes" id="UP000478008">
    <property type="component" value="Unassembled WGS sequence"/>
</dbReference>
<feature type="transmembrane region" description="Helical" evidence="1">
    <location>
        <begin position="20"/>
        <end position="39"/>
    </location>
</feature>
<dbReference type="GO" id="GO:0000747">
    <property type="term" value="P:conjugation with cellular fusion"/>
    <property type="evidence" value="ECO:0007669"/>
    <property type="project" value="TreeGrafter"/>
</dbReference>
<dbReference type="GO" id="GO:0043332">
    <property type="term" value="C:mating projection tip"/>
    <property type="evidence" value="ECO:0007669"/>
    <property type="project" value="TreeGrafter"/>
</dbReference>